<keyword evidence="3" id="KW-1185">Reference proteome</keyword>
<feature type="region of interest" description="Disordered" evidence="1">
    <location>
        <begin position="47"/>
        <end position="94"/>
    </location>
</feature>
<feature type="compositionally biased region" description="Basic and acidic residues" evidence="1">
    <location>
        <begin position="9"/>
        <end position="21"/>
    </location>
</feature>
<proteinExistence type="predicted"/>
<dbReference type="Proteomes" id="UP001151760">
    <property type="component" value="Unassembled WGS sequence"/>
</dbReference>
<dbReference type="EMBL" id="BQNB010011995">
    <property type="protein sequence ID" value="GJS97837.1"/>
    <property type="molecule type" value="Genomic_DNA"/>
</dbReference>
<protein>
    <recommendedName>
        <fullName evidence="4">Copia protein</fullName>
    </recommendedName>
</protein>
<comment type="caution">
    <text evidence="2">The sequence shown here is derived from an EMBL/GenBank/DDBJ whole genome shotgun (WGS) entry which is preliminary data.</text>
</comment>
<gene>
    <name evidence="2" type="ORF">Tco_0804805</name>
</gene>
<reference evidence="2" key="2">
    <citation type="submission" date="2022-01" db="EMBL/GenBank/DDBJ databases">
        <authorList>
            <person name="Yamashiro T."/>
            <person name="Shiraishi A."/>
            <person name="Satake H."/>
            <person name="Nakayama K."/>
        </authorList>
    </citation>
    <scope>NUCLEOTIDE SEQUENCE</scope>
</reference>
<evidence type="ECO:0000313" key="2">
    <source>
        <dbReference type="EMBL" id="GJS97837.1"/>
    </source>
</evidence>
<evidence type="ECO:0000256" key="1">
    <source>
        <dbReference type="SAM" id="MobiDB-lite"/>
    </source>
</evidence>
<reference evidence="2" key="1">
    <citation type="journal article" date="2022" name="Int. J. Mol. Sci.">
        <title>Draft Genome of Tanacetum Coccineum: Genomic Comparison of Closely Related Tanacetum-Family Plants.</title>
        <authorList>
            <person name="Yamashiro T."/>
            <person name="Shiraishi A."/>
            <person name="Nakayama K."/>
            <person name="Satake H."/>
        </authorList>
    </citation>
    <scope>NUCLEOTIDE SEQUENCE</scope>
</reference>
<evidence type="ECO:0000313" key="3">
    <source>
        <dbReference type="Proteomes" id="UP001151760"/>
    </source>
</evidence>
<sequence>MRYQSLIENKGKTSSKVEPDTKPLQIQTFADIQAFLLFEDELDKKSDEEEVLAAGEDMNADTQVGVEVRTPSPKQDQPEPSHVQESASDFSSPDLKKFDNTIPLTERQLIKYLRKMSRVLFSRITKTLWEQHEEAAVSYTDLKASIKTYYDENIAHRYQTDKLIEASMSSLDKSSTATSDLYKGLNIITQLLKEIKTDVKDDPAMNKKIMKPLRLLPRSLLILLRRSFNSYWGETDVSKQGKLNEPPHSTDANIEFIGSSTPQPSITQAQPITIINPKPIVPQRKGKGIATDEQVEDQRKLVSASSIVHPDPDEPVRVEFMINGRMVYLTEQEIQNYWDKEEQIKKVEEEARLLATSKPEVIKVVRKKSKKLEIHPKEAISTKAGEKFKKAQDVEHEVLKRQHTEKVKKSLKLGKQKHIELEPEVKVPGLECNRSLPEGVPFVNNMVIEELEYVIFFTDVFGDQAFQRWNDIHKVGVDSLVSYLVMASMVKTKENARFSLMLKKLIADHPD</sequence>
<name>A0ABQ5A987_9ASTR</name>
<accession>A0ABQ5A987</accession>
<organism evidence="2 3">
    <name type="scientific">Tanacetum coccineum</name>
    <dbReference type="NCBI Taxonomy" id="301880"/>
    <lineage>
        <taxon>Eukaryota</taxon>
        <taxon>Viridiplantae</taxon>
        <taxon>Streptophyta</taxon>
        <taxon>Embryophyta</taxon>
        <taxon>Tracheophyta</taxon>
        <taxon>Spermatophyta</taxon>
        <taxon>Magnoliopsida</taxon>
        <taxon>eudicotyledons</taxon>
        <taxon>Gunneridae</taxon>
        <taxon>Pentapetalae</taxon>
        <taxon>asterids</taxon>
        <taxon>campanulids</taxon>
        <taxon>Asterales</taxon>
        <taxon>Asteraceae</taxon>
        <taxon>Asteroideae</taxon>
        <taxon>Anthemideae</taxon>
        <taxon>Anthemidinae</taxon>
        <taxon>Tanacetum</taxon>
    </lineage>
</organism>
<evidence type="ECO:0008006" key="4">
    <source>
        <dbReference type="Google" id="ProtNLM"/>
    </source>
</evidence>
<feature type="region of interest" description="Disordered" evidence="1">
    <location>
        <begin position="1"/>
        <end position="22"/>
    </location>
</feature>